<feature type="non-terminal residue" evidence="2">
    <location>
        <position position="1"/>
    </location>
</feature>
<dbReference type="SUPFAM" id="SSF56436">
    <property type="entry name" value="C-type lectin-like"/>
    <property type="match status" value="1"/>
</dbReference>
<reference evidence="2 3" key="2">
    <citation type="submission" date="2019-08" db="EMBL/GenBank/DDBJ databases">
        <authorList>
            <person name="Henke P."/>
        </authorList>
    </citation>
    <scope>NUCLEOTIDE SEQUENCE [LARGE SCALE GENOMIC DNA]</scope>
    <source>
        <strain evidence="2">Phe10_nw2017</strain>
    </source>
</reference>
<dbReference type="Proteomes" id="UP000321083">
    <property type="component" value="Unassembled WGS sequence"/>
</dbReference>
<dbReference type="SUPFAM" id="SSF56112">
    <property type="entry name" value="Protein kinase-like (PK-like)"/>
    <property type="match status" value="1"/>
</dbReference>
<dbReference type="InterPro" id="IPR005532">
    <property type="entry name" value="SUMF_dom"/>
</dbReference>
<dbReference type="Gene3D" id="3.90.1580.10">
    <property type="entry name" value="paralog of FGE (formylglycine-generating enzyme)"/>
    <property type="match status" value="1"/>
</dbReference>
<dbReference type="InterPro" id="IPR016187">
    <property type="entry name" value="CTDL_fold"/>
</dbReference>
<evidence type="ECO:0000259" key="1">
    <source>
        <dbReference type="Pfam" id="PF03781"/>
    </source>
</evidence>
<dbReference type="Pfam" id="PF03781">
    <property type="entry name" value="FGE-sulfatase"/>
    <property type="match status" value="1"/>
</dbReference>
<organism evidence="2 3">
    <name type="scientific">Planctomyces bekefii</name>
    <dbReference type="NCBI Taxonomy" id="1653850"/>
    <lineage>
        <taxon>Bacteria</taxon>
        <taxon>Pseudomonadati</taxon>
        <taxon>Planctomycetota</taxon>
        <taxon>Planctomycetia</taxon>
        <taxon>Planctomycetales</taxon>
        <taxon>Planctomycetaceae</taxon>
        <taxon>Planctomyces</taxon>
    </lineage>
</organism>
<dbReference type="InterPro" id="IPR051043">
    <property type="entry name" value="Sulfatase_Mod_Factor_Kinase"/>
</dbReference>
<dbReference type="PANTHER" id="PTHR23150">
    <property type="entry name" value="SULFATASE MODIFYING FACTOR 1, 2"/>
    <property type="match status" value="1"/>
</dbReference>
<dbReference type="GO" id="GO:0120147">
    <property type="term" value="F:formylglycine-generating oxidase activity"/>
    <property type="evidence" value="ECO:0007669"/>
    <property type="project" value="TreeGrafter"/>
</dbReference>
<dbReference type="InterPro" id="IPR042095">
    <property type="entry name" value="SUMF_sf"/>
</dbReference>
<accession>A0A5C6M5Z2</accession>
<gene>
    <name evidence="2" type="ORF">E3A20_12420</name>
</gene>
<evidence type="ECO:0000313" key="3">
    <source>
        <dbReference type="Proteomes" id="UP000321083"/>
    </source>
</evidence>
<dbReference type="EMBL" id="SRHE01000220">
    <property type="protein sequence ID" value="TWW09633.1"/>
    <property type="molecule type" value="Genomic_DNA"/>
</dbReference>
<name>A0A5C6M5Z2_9PLAN</name>
<keyword evidence="3" id="KW-1185">Reference proteome</keyword>
<dbReference type="AlphaFoldDB" id="A0A5C6M5Z2"/>
<reference evidence="2 3" key="1">
    <citation type="submission" date="2019-08" db="EMBL/GenBank/DDBJ databases">
        <title>100 year-old enigma solved: identification of Planctomyces bekefii, the type genus and species of the phylum Planctomycetes.</title>
        <authorList>
            <person name="Svetlana D.N."/>
            <person name="Overmann J."/>
        </authorList>
    </citation>
    <scope>NUCLEOTIDE SEQUENCE [LARGE SCALE GENOMIC DNA]</scope>
    <source>
        <strain evidence="2">Phe10_nw2017</strain>
    </source>
</reference>
<proteinExistence type="predicted"/>
<dbReference type="InterPro" id="IPR011009">
    <property type="entry name" value="Kinase-like_dom_sf"/>
</dbReference>
<dbReference type="PANTHER" id="PTHR23150:SF19">
    <property type="entry name" value="FORMYLGLYCINE-GENERATING ENZYME"/>
    <property type="match status" value="1"/>
</dbReference>
<protein>
    <recommendedName>
        <fullName evidence="1">Sulfatase-modifying factor enzyme-like domain-containing protein</fullName>
    </recommendedName>
</protein>
<comment type="caution">
    <text evidence="2">The sequence shown here is derived from an EMBL/GenBank/DDBJ whole genome shotgun (WGS) entry which is preliminary data.</text>
</comment>
<feature type="domain" description="Sulfatase-modifying factor enzyme-like" evidence="1">
    <location>
        <begin position="214"/>
        <end position="429"/>
    </location>
</feature>
<evidence type="ECO:0000313" key="2">
    <source>
        <dbReference type="EMBL" id="TWW09633.1"/>
    </source>
</evidence>
<sequence>VRGSVQASISPTNSNAFMGTVQFMSPEQERDPRLADARSDIWSLGATLHYLVTGRSAKGMRAERIPAELREVILQATEEEAADRFADMQVFQQALAAVLAPAAPAAVKVVPAESKAAAPAAKAAAPAAKAAAPVVKAAAPEAKGEAAKAVSAPQVTAPAAPAAARKAAVAVSGGATPLQAPFDARTAKAAQTAWATVLRQPEELVNSVGQRLRLIPPGTFQMGSPDGVGHSDERPQHAVTLTRALWVCVHPVTQGQWQSVMKTTPWQGQSLVKSGSDVAATYVTWNDATEYCRVLSEREGRRYRLLTEAEWEYACRAGTTTQWSFGDDESQLKEYAWYSGTPGAHAQSVGQKRANAFGLHDMHGNVWELCSDWYGSYGKSAVVDPAGPASGSSRVVRGGCWLYAPDDVRSGYRLYCGPDYRGYGIGFRVCSDS</sequence>
<dbReference type="Gene3D" id="1.10.510.10">
    <property type="entry name" value="Transferase(Phosphotransferase) domain 1"/>
    <property type="match status" value="1"/>
</dbReference>